<organism evidence="1 2">
    <name type="scientific">Vibrio bivalvicida</name>
    <dbReference type="NCBI Taxonomy" id="1276888"/>
    <lineage>
        <taxon>Bacteria</taxon>
        <taxon>Pseudomonadati</taxon>
        <taxon>Pseudomonadota</taxon>
        <taxon>Gammaproteobacteria</taxon>
        <taxon>Vibrionales</taxon>
        <taxon>Vibrionaceae</taxon>
        <taxon>Vibrio</taxon>
        <taxon>Vibrio oreintalis group</taxon>
    </lineage>
</organism>
<dbReference type="AlphaFoldDB" id="A0A177Y5P0"/>
<proteinExistence type="predicted"/>
<gene>
    <name evidence="1" type="ORF">APB76_01350</name>
</gene>
<dbReference type="EMBL" id="LLEI02000010">
    <property type="protein sequence ID" value="OAJ96180.1"/>
    <property type="molecule type" value="Genomic_DNA"/>
</dbReference>
<accession>A0A177Y5P0</accession>
<protein>
    <recommendedName>
        <fullName evidence="3">SAM-dependent methyltransferase</fullName>
    </recommendedName>
</protein>
<sequence>MNELYKVENDIIIYHPEISESHKDYNSKGLTNLYKAEESHFWFLSRKEFIYQQLQPFTLERSKFIEIGAGTGNVTRYLMKKGYQNVAVGEMHLSGLEYAKTYGVNNCYQFDLLRSPFKNEFDTVCMFDVLEHIEDAELALNKVHQMLDQDGHAIFTVPAHSWLWNRDDKIAGHKKRYTKKEIVKELESAGFEVEVARYFFISIVPLLLLRTILNRDTNTPICEDEYHKEIKVGKVTNYILLRLMRLENRMHKYIPNLFGGSLFVVGKKT</sequence>
<dbReference type="PANTHER" id="PTHR43861">
    <property type="entry name" value="TRANS-ACONITATE 2-METHYLTRANSFERASE-RELATED"/>
    <property type="match status" value="1"/>
</dbReference>
<comment type="caution">
    <text evidence="1">The sequence shown here is derived from an EMBL/GenBank/DDBJ whole genome shotgun (WGS) entry which is preliminary data.</text>
</comment>
<dbReference type="InterPro" id="IPR029063">
    <property type="entry name" value="SAM-dependent_MTases_sf"/>
</dbReference>
<name>A0A177Y5P0_9VIBR</name>
<dbReference type="Proteomes" id="UP000078406">
    <property type="component" value="Unassembled WGS sequence"/>
</dbReference>
<dbReference type="Gene3D" id="3.40.50.150">
    <property type="entry name" value="Vaccinia Virus protein VP39"/>
    <property type="match status" value="1"/>
</dbReference>
<evidence type="ECO:0000313" key="1">
    <source>
        <dbReference type="EMBL" id="OAJ96180.1"/>
    </source>
</evidence>
<evidence type="ECO:0000313" key="2">
    <source>
        <dbReference type="Proteomes" id="UP000078406"/>
    </source>
</evidence>
<evidence type="ECO:0008006" key="3">
    <source>
        <dbReference type="Google" id="ProtNLM"/>
    </source>
</evidence>
<reference evidence="1 2" key="1">
    <citation type="journal article" date="2016" name="Syst. Appl. Microbiol.">
        <title>Vibrio bivalvicida sp. nov., a novel larval pathogen for bivalve molluscs reared in a hatchery.</title>
        <authorList>
            <person name="Dubert J."/>
            <person name="Romalde J.L."/>
            <person name="Prado S."/>
            <person name="Barja J.L."/>
        </authorList>
    </citation>
    <scope>NUCLEOTIDE SEQUENCE [LARGE SCALE GENOMIC DNA]</scope>
    <source>
        <strain evidence="1 2">605</strain>
    </source>
</reference>
<dbReference type="CDD" id="cd02440">
    <property type="entry name" value="AdoMet_MTases"/>
    <property type="match status" value="1"/>
</dbReference>
<dbReference type="SUPFAM" id="SSF53335">
    <property type="entry name" value="S-adenosyl-L-methionine-dependent methyltransferases"/>
    <property type="match status" value="1"/>
</dbReference>
<dbReference type="RefSeq" id="WP_054962617.1">
    <property type="nucleotide sequence ID" value="NZ_LLEI02000010.1"/>
</dbReference>
<dbReference type="Pfam" id="PF13489">
    <property type="entry name" value="Methyltransf_23"/>
    <property type="match status" value="1"/>
</dbReference>